<dbReference type="EMBL" id="QPFP01000008">
    <property type="protein sequence ID" value="TEB34848.1"/>
    <property type="molecule type" value="Genomic_DNA"/>
</dbReference>
<organism evidence="2 3">
    <name type="scientific">Coprinellus micaceus</name>
    <name type="common">Glistening ink-cap mushroom</name>
    <name type="synonym">Coprinus micaceus</name>
    <dbReference type="NCBI Taxonomy" id="71717"/>
    <lineage>
        <taxon>Eukaryota</taxon>
        <taxon>Fungi</taxon>
        <taxon>Dikarya</taxon>
        <taxon>Basidiomycota</taxon>
        <taxon>Agaricomycotina</taxon>
        <taxon>Agaricomycetes</taxon>
        <taxon>Agaricomycetidae</taxon>
        <taxon>Agaricales</taxon>
        <taxon>Agaricineae</taxon>
        <taxon>Psathyrellaceae</taxon>
        <taxon>Coprinellus</taxon>
    </lineage>
</organism>
<keyword evidence="3" id="KW-1185">Reference proteome</keyword>
<feature type="domain" description="DUF6589" evidence="1">
    <location>
        <begin position="9"/>
        <end position="280"/>
    </location>
</feature>
<comment type="caution">
    <text evidence="2">The sequence shown here is derived from an EMBL/GenBank/DDBJ whole genome shotgun (WGS) entry which is preliminary data.</text>
</comment>
<dbReference type="OrthoDB" id="3251235at2759"/>
<dbReference type="Pfam" id="PF20231">
    <property type="entry name" value="DUF6589"/>
    <property type="match status" value="1"/>
</dbReference>
<protein>
    <recommendedName>
        <fullName evidence="1">DUF6589 domain-containing protein</fullName>
    </recommendedName>
</protein>
<accession>A0A4Y7TLN3</accession>
<evidence type="ECO:0000259" key="1">
    <source>
        <dbReference type="Pfam" id="PF20231"/>
    </source>
</evidence>
<sequence>MVEKVELATKKIVTWIGDQLTVDHLRRLFLYEDNSFDHLDFVNYIFRWLHLGMADANSLHKQYLGTKGGCGLAQVFELLGKKKLENVHTQGPFHHDLVEAIYEDWLHVGGIDSLAELQECSAEKLKEYAAEIVETRALAGALDTMDASPNPGAQWRQVMMWCQDALHFIVLDQSVKDGDVRMLEKILLSLLFRFIGGGNGKYAVVHHCWLVNFSGKPHTWCPIDKAQEMNIKDIKVMYRSEGPNIEWSYLKRLHPAIPIIRNVINFVEQQFGTLVRGKKHMVPSQEKNIEKLQKSYATAQLHELCSGRKHWSNPKDQAKDFVSGGAYKLCATIYC</sequence>
<evidence type="ECO:0000313" key="3">
    <source>
        <dbReference type="Proteomes" id="UP000298030"/>
    </source>
</evidence>
<evidence type="ECO:0000313" key="2">
    <source>
        <dbReference type="EMBL" id="TEB34848.1"/>
    </source>
</evidence>
<reference evidence="2 3" key="1">
    <citation type="journal article" date="2019" name="Nat. Ecol. Evol.">
        <title>Megaphylogeny resolves global patterns of mushroom evolution.</title>
        <authorList>
            <person name="Varga T."/>
            <person name="Krizsan K."/>
            <person name="Foldi C."/>
            <person name="Dima B."/>
            <person name="Sanchez-Garcia M."/>
            <person name="Sanchez-Ramirez S."/>
            <person name="Szollosi G.J."/>
            <person name="Szarkandi J.G."/>
            <person name="Papp V."/>
            <person name="Albert L."/>
            <person name="Andreopoulos W."/>
            <person name="Angelini C."/>
            <person name="Antonin V."/>
            <person name="Barry K.W."/>
            <person name="Bougher N.L."/>
            <person name="Buchanan P."/>
            <person name="Buyck B."/>
            <person name="Bense V."/>
            <person name="Catcheside P."/>
            <person name="Chovatia M."/>
            <person name="Cooper J."/>
            <person name="Damon W."/>
            <person name="Desjardin D."/>
            <person name="Finy P."/>
            <person name="Geml J."/>
            <person name="Haridas S."/>
            <person name="Hughes K."/>
            <person name="Justo A."/>
            <person name="Karasinski D."/>
            <person name="Kautmanova I."/>
            <person name="Kiss B."/>
            <person name="Kocsube S."/>
            <person name="Kotiranta H."/>
            <person name="LaButti K.M."/>
            <person name="Lechner B.E."/>
            <person name="Liimatainen K."/>
            <person name="Lipzen A."/>
            <person name="Lukacs Z."/>
            <person name="Mihaltcheva S."/>
            <person name="Morgado L.N."/>
            <person name="Niskanen T."/>
            <person name="Noordeloos M.E."/>
            <person name="Ohm R.A."/>
            <person name="Ortiz-Santana B."/>
            <person name="Ovrebo C."/>
            <person name="Racz N."/>
            <person name="Riley R."/>
            <person name="Savchenko A."/>
            <person name="Shiryaev A."/>
            <person name="Soop K."/>
            <person name="Spirin V."/>
            <person name="Szebenyi C."/>
            <person name="Tomsovsky M."/>
            <person name="Tulloss R.E."/>
            <person name="Uehling J."/>
            <person name="Grigoriev I.V."/>
            <person name="Vagvolgyi C."/>
            <person name="Papp T."/>
            <person name="Martin F.M."/>
            <person name="Miettinen O."/>
            <person name="Hibbett D.S."/>
            <person name="Nagy L.G."/>
        </authorList>
    </citation>
    <scope>NUCLEOTIDE SEQUENCE [LARGE SCALE GENOMIC DNA]</scope>
    <source>
        <strain evidence="2 3">FP101781</strain>
    </source>
</reference>
<name>A0A4Y7TLN3_COPMI</name>
<dbReference type="STRING" id="71717.A0A4Y7TLN3"/>
<proteinExistence type="predicted"/>
<gene>
    <name evidence="2" type="ORF">FA13DRAFT_1753343</name>
</gene>
<dbReference type="Proteomes" id="UP000298030">
    <property type="component" value="Unassembled WGS sequence"/>
</dbReference>
<dbReference type="InterPro" id="IPR046496">
    <property type="entry name" value="DUF6589"/>
</dbReference>
<dbReference type="AlphaFoldDB" id="A0A4Y7TLN3"/>